<gene>
    <name evidence="2" type="ORF">Phou_022410</name>
</gene>
<dbReference type="SUPFAM" id="SSF82771">
    <property type="entry name" value="GIY-YIG endonuclease"/>
    <property type="match status" value="1"/>
</dbReference>
<dbReference type="Gene3D" id="3.40.1440.10">
    <property type="entry name" value="GIY-YIG endonuclease"/>
    <property type="match status" value="1"/>
</dbReference>
<dbReference type="AlphaFoldDB" id="A0A6V8K6L3"/>
<comment type="caution">
    <text evidence="2">The sequence shown here is derived from an EMBL/GenBank/DDBJ whole genome shotgun (WGS) entry which is preliminary data.</text>
</comment>
<dbReference type="PROSITE" id="PS50164">
    <property type="entry name" value="GIY_YIG"/>
    <property type="match status" value="1"/>
</dbReference>
<evidence type="ECO:0000313" key="2">
    <source>
        <dbReference type="EMBL" id="GFJ78061.1"/>
    </source>
</evidence>
<dbReference type="InterPro" id="IPR000305">
    <property type="entry name" value="GIY-YIG_endonuc"/>
</dbReference>
<dbReference type="GO" id="GO:0006289">
    <property type="term" value="P:nucleotide-excision repair"/>
    <property type="evidence" value="ECO:0007669"/>
    <property type="project" value="InterPro"/>
</dbReference>
<proteinExistence type="predicted"/>
<name>A0A6V8K6L3_9ACTN</name>
<protein>
    <recommendedName>
        <fullName evidence="1">GIY-YIG domain-containing protein</fullName>
    </recommendedName>
</protein>
<dbReference type="PANTHER" id="PTHR30562">
    <property type="entry name" value="UVRC/OXIDOREDUCTASE"/>
    <property type="match status" value="1"/>
</dbReference>
<dbReference type="GO" id="GO:0009380">
    <property type="term" value="C:excinuclease repair complex"/>
    <property type="evidence" value="ECO:0007669"/>
    <property type="project" value="TreeGrafter"/>
</dbReference>
<evidence type="ECO:0000313" key="3">
    <source>
        <dbReference type="Proteomes" id="UP000482800"/>
    </source>
</evidence>
<dbReference type="InterPro" id="IPR047296">
    <property type="entry name" value="GIY-YIG_UvrC_Cho"/>
</dbReference>
<reference evidence="2 3" key="1">
    <citation type="submission" date="2020-03" db="EMBL/GenBank/DDBJ databases">
        <title>Whole genome shotgun sequence of Phytohabitans houttuyneae NBRC 108639.</title>
        <authorList>
            <person name="Komaki H."/>
            <person name="Tamura T."/>
        </authorList>
    </citation>
    <scope>NUCLEOTIDE SEQUENCE [LARGE SCALE GENOMIC DNA]</scope>
    <source>
        <strain evidence="2 3">NBRC 108639</strain>
    </source>
</reference>
<organism evidence="2 3">
    <name type="scientific">Phytohabitans houttuyneae</name>
    <dbReference type="NCBI Taxonomy" id="1076126"/>
    <lineage>
        <taxon>Bacteria</taxon>
        <taxon>Bacillati</taxon>
        <taxon>Actinomycetota</taxon>
        <taxon>Actinomycetes</taxon>
        <taxon>Micromonosporales</taxon>
        <taxon>Micromonosporaceae</taxon>
    </lineage>
</organism>
<dbReference type="PANTHER" id="PTHR30562:SF1">
    <property type="entry name" value="UVRABC SYSTEM PROTEIN C"/>
    <property type="match status" value="1"/>
</dbReference>
<sequence>MAGMSAAPRAVIGRLPGEPGVYRFRDSRGRALYVGRAVDLRRRVASYWTDLGDRRHLARMVPQIAGVEAVECDSAHEAAWLERNLLERSKPRWNRVRGGAEVPVYIRLDRRPGVARLAVVHGTGHAGDVFGPYLGGTKARLAVSALDRVLSLGYTEDRLSGSQRDMARVRGVAVADREALLATVAAVLRRQPDAVQTVRQGLTMQRDRAAAGLAFELAARIQQEIEAIDWIVAEQKVTVSYPVADPSDSCDVYGWSDGLLIRFEVRRGRLCTWTQRPCSPDLAGRYLEQTPASWRPFAARGAALARRLADAQSTDH</sequence>
<accession>A0A6V8K6L3</accession>
<feature type="domain" description="GIY-YIG" evidence="1">
    <location>
        <begin position="17"/>
        <end position="95"/>
    </location>
</feature>
<reference evidence="2 3" key="2">
    <citation type="submission" date="2020-03" db="EMBL/GenBank/DDBJ databases">
        <authorList>
            <person name="Ichikawa N."/>
            <person name="Kimura A."/>
            <person name="Kitahashi Y."/>
            <person name="Uohara A."/>
        </authorList>
    </citation>
    <scope>NUCLEOTIDE SEQUENCE [LARGE SCALE GENOMIC DNA]</scope>
    <source>
        <strain evidence="2 3">NBRC 108639</strain>
    </source>
</reference>
<dbReference type="InterPro" id="IPR035901">
    <property type="entry name" value="GIY-YIG_endonuc_sf"/>
</dbReference>
<keyword evidence="3" id="KW-1185">Reference proteome</keyword>
<dbReference type="EMBL" id="BLPF01000001">
    <property type="protein sequence ID" value="GFJ78061.1"/>
    <property type="molecule type" value="Genomic_DNA"/>
</dbReference>
<evidence type="ECO:0000259" key="1">
    <source>
        <dbReference type="PROSITE" id="PS50164"/>
    </source>
</evidence>
<dbReference type="CDD" id="cd10434">
    <property type="entry name" value="GIY-YIG_UvrC_Cho"/>
    <property type="match status" value="1"/>
</dbReference>
<dbReference type="SMART" id="SM00465">
    <property type="entry name" value="GIYc"/>
    <property type="match status" value="1"/>
</dbReference>
<dbReference type="Pfam" id="PF01541">
    <property type="entry name" value="GIY-YIG"/>
    <property type="match status" value="1"/>
</dbReference>
<dbReference type="Proteomes" id="UP000482800">
    <property type="component" value="Unassembled WGS sequence"/>
</dbReference>
<dbReference type="InterPro" id="IPR050066">
    <property type="entry name" value="UvrABC_protein_C"/>
</dbReference>